<dbReference type="Pfam" id="PF01593">
    <property type="entry name" value="Amino_oxidase"/>
    <property type="match status" value="1"/>
</dbReference>
<accession>A0A381WCD0</accession>
<name>A0A381WCD0_9ZZZZ</name>
<organism evidence="2">
    <name type="scientific">marine metagenome</name>
    <dbReference type="NCBI Taxonomy" id="408172"/>
    <lineage>
        <taxon>unclassified sequences</taxon>
        <taxon>metagenomes</taxon>
        <taxon>ecological metagenomes</taxon>
    </lineage>
</organism>
<dbReference type="EMBL" id="UINC01011307">
    <property type="protein sequence ID" value="SVA49961.1"/>
    <property type="molecule type" value="Genomic_DNA"/>
</dbReference>
<dbReference type="AlphaFoldDB" id="A0A381WCD0"/>
<feature type="domain" description="Amine oxidase" evidence="1">
    <location>
        <begin position="48"/>
        <end position="507"/>
    </location>
</feature>
<dbReference type="SUPFAM" id="SSF51905">
    <property type="entry name" value="FAD/NAD(P)-binding domain"/>
    <property type="match status" value="1"/>
</dbReference>
<dbReference type="GO" id="GO:0016491">
    <property type="term" value="F:oxidoreductase activity"/>
    <property type="evidence" value="ECO:0007669"/>
    <property type="project" value="InterPro"/>
</dbReference>
<sequence length="512" mass="56711">MKNISRRDFIKKGGAGVAVAAITPLATARVLSSAPGSDRRVIVIGAGLAGLSSAYELVQAGFDVTLLEARTRPGGRVRTYRDPFADGLYAEMGAEYVNSDDTYAHKFCKKFGLKVLPAKLYDGILVRDHRYKMADFQKQQSKLPFEGVKNGKLFGQEGPWVRRWVEKIQESAKKFNISCSSCHEFDGIKPEKTLAELGHLPAEVLALDKISVADLLRNEGAPDDIINLYTYTNATESTGRPETMSALALVMNHYMAGAFNEDTDEGRILGGNDQLPKSFAKAISSKIMYRRPVRRIKHGKKIVEVWFEEGGKLQSLTASRIVIAMPFKVLRDTVIEPEFSAGKMKCIRELSYGHVMKIAMQFTKRFWDEPGSLGQRVFTDTPLRRIYHHSIDQPGPRGIVLSFTSGKDAQKLGNLSPEGRMEVAQDSVKRVWGEAPEYWEGGIAKYWNEDPWVKGSYSFPGVGQAKDFLQLAMKQEGLVHFAGEHTSIHRASMNGAIESGARASAEVRKAAG</sequence>
<protein>
    <recommendedName>
        <fullName evidence="1">Amine oxidase domain-containing protein</fullName>
    </recommendedName>
</protein>
<dbReference type="InterPro" id="IPR002937">
    <property type="entry name" value="Amino_oxidase"/>
</dbReference>
<dbReference type="SUPFAM" id="SSF54373">
    <property type="entry name" value="FAD-linked reductases, C-terminal domain"/>
    <property type="match status" value="1"/>
</dbReference>
<gene>
    <name evidence="2" type="ORF">METZ01_LOCUS102815</name>
</gene>
<dbReference type="InterPro" id="IPR050281">
    <property type="entry name" value="Flavin_monoamine_oxidase"/>
</dbReference>
<dbReference type="PANTHER" id="PTHR10742:SF410">
    <property type="entry name" value="LYSINE-SPECIFIC HISTONE DEMETHYLASE 2"/>
    <property type="match status" value="1"/>
</dbReference>
<dbReference type="NCBIfam" id="TIGR01409">
    <property type="entry name" value="TAT_signal_seq"/>
    <property type="match status" value="1"/>
</dbReference>
<dbReference type="PROSITE" id="PS51318">
    <property type="entry name" value="TAT"/>
    <property type="match status" value="1"/>
</dbReference>
<dbReference type="InterPro" id="IPR036188">
    <property type="entry name" value="FAD/NAD-bd_sf"/>
</dbReference>
<evidence type="ECO:0000313" key="2">
    <source>
        <dbReference type="EMBL" id="SVA49961.1"/>
    </source>
</evidence>
<reference evidence="2" key="1">
    <citation type="submission" date="2018-05" db="EMBL/GenBank/DDBJ databases">
        <authorList>
            <person name="Lanie J.A."/>
            <person name="Ng W.-L."/>
            <person name="Kazmierczak K.M."/>
            <person name="Andrzejewski T.M."/>
            <person name="Davidsen T.M."/>
            <person name="Wayne K.J."/>
            <person name="Tettelin H."/>
            <person name="Glass J.I."/>
            <person name="Rusch D."/>
            <person name="Podicherti R."/>
            <person name="Tsui H.-C.T."/>
            <person name="Winkler M.E."/>
        </authorList>
    </citation>
    <scope>NUCLEOTIDE SEQUENCE</scope>
</reference>
<dbReference type="InterPro" id="IPR019546">
    <property type="entry name" value="TAT_signal_bac_arc"/>
</dbReference>
<dbReference type="PANTHER" id="PTHR10742">
    <property type="entry name" value="FLAVIN MONOAMINE OXIDASE"/>
    <property type="match status" value="1"/>
</dbReference>
<evidence type="ECO:0000259" key="1">
    <source>
        <dbReference type="Pfam" id="PF01593"/>
    </source>
</evidence>
<proteinExistence type="predicted"/>
<dbReference type="InterPro" id="IPR006311">
    <property type="entry name" value="TAT_signal"/>
</dbReference>
<dbReference type="Gene3D" id="3.50.50.60">
    <property type="entry name" value="FAD/NAD(P)-binding domain"/>
    <property type="match status" value="1"/>
</dbReference>